<evidence type="ECO:0000313" key="1">
    <source>
        <dbReference type="EMBL" id="MEA9357524.1"/>
    </source>
</evidence>
<dbReference type="Proteomes" id="UP001302274">
    <property type="component" value="Unassembled WGS sequence"/>
</dbReference>
<proteinExistence type="predicted"/>
<dbReference type="Pfam" id="PF01026">
    <property type="entry name" value="TatD_DNase"/>
    <property type="match status" value="1"/>
</dbReference>
<dbReference type="InterPro" id="IPR001130">
    <property type="entry name" value="TatD-like"/>
</dbReference>
<dbReference type="Gene3D" id="3.20.20.140">
    <property type="entry name" value="Metal-dependent hydrolases"/>
    <property type="match status" value="1"/>
</dbReference>
<organism evidence="1 2">
    <name type="scientific">Bacteriovorax antarcticus</name>
    <dbReference type="NCBI Taxonomy" id="3088717"/>
    <lineage>
        <taxon>Bacteria</taxon>
        <taxon>Pseudomonadati</taxon>
        <taxon>Bdellovibrionota</taxon>
        <taxon>Bacteriovoracia</taxon>
        <taxon>Bacteriovoracales</taxon>
        <taxon>Bacteriovoracaceae</taxon>
        <taxon>Bacteriovorax</taxon>
    </lineage>
</organism>
<protein>
    <submittedName>
        <fullName evidence="1">TatD family hydrolase</fullName>
    </submittedName>
</protein>
<comment type="caution">
    <text evidence="1">The sequence shown here is derived from an EMBL/GenBank/DDBJ whole genome shotgun (WGS) entry which is preliminary data.</text>
</comment>
<reference evidence="1 2" key="1">
    <citation type="submission" date="2023-11" db="EMBL/GenBank/DDBJ databases">
        <title>A Novel Polar Bacteriovorax (B. antarcticus) Isolated from the Biocrust in Antarctica.</title>
        <authorList>
            <person name="Mun W."/>
            <person name="Choi S.Y."/>
            <person name="Mitchell R.J."/>
        </authorList>
    </citation>
    <scope>NUCLEOTIDE SEQUENCE [LARGE SCALE GENOMIC DNA]</scope>
    <source>
        <strain evidence="1 2">PP10</strain>
    </source>
</reference>
<dbReference type="InterPro" id="IPR032466">
    <property type="entry name" value="Metal_Hydrolase"/>
</dbReference>
<gene>
    <name evidence="1" type="ORF">SHI21_14950</name>
</gene>
<dbReference type="EMBL" id="JAYGJQ010000002">
    <property type="protein sequence ID" value="MEA9357524.1"/>
    <property type="molecule type" value="Genomic_DNA"/>
</dbReference>
<accession>A0ABU5VYY4</accession>
<dbReference type="SUPFAM" id="SSF51556">
    <property type="entry name" value="Metallo-dependent hydrolases"/>
    <property type="match status" value="1"/>
</dbReference>
<name>A0ABU5VYY4_9BACT</name>
<sequence length="222" mass="25686">MQIDAHAHQISTSTQIVVGVHTLGIHPWELTLPFDRTEFDQKWAELIKRTDGVYAIGECGLDRVHENIATIEDQKYVLMKHFEEAAKRKIPLILHSVRTYSDVLEILKKIKFQQPVLLHAYGGNDHEMHELLKYPVYFSYGARLFNTDKRLLITPIDKLLLETGDQLDYTIADIYKKASESLGMDLDKLENILEKNFLTFFDKLDDISAADFIHDLNTRKTN</sequence>
<dbReference type="GO" id="GO:0016787">
    <property type="term" value="F:hydrolase activity"/>
    <property type="evidence" value="ECO:0007669"/>
    <property type="project" value="UniProtKB-KW"/>
</dbReference>
<dbReference type="PANTHER" id="PTHR46124:SF2">
    <property type="entry name" value="D-AMINOACYL-TRNA DEACYLASE"/>
    <property type="match status" value="1"/>
</dbReference>
<dbReference type="PIRSF" id="PIRSF005902">
    <property type="entry name" value="DNase_TatD"/>
    <property type="match status" value="1"/>
</dbReference>
<dbReference type="RefSeq" id="WP_323577562.1">
    <property type="nucleotide sequence ID" value="NZ_JAYGJQ010000002.1"/>
</dbReference>
<keyword evidence="1" id="KW-0378">Hydrolase</keyword>
<keyword evidence="2" id="KW-1185">Reference proteome</keyword>
<dbReference type="PANTHER" id="PTHR46124">
    <property type="entry name" value="D-AMINOACYL-TRNA DEACYLASE"/>
    <property type="match status" value="1"/>
</dbReference>
<evidence type="ECO:0000313" key="2">
    <source>
        <dbReference type="Proteomes" id="UP001302274"/>
    </source>
</evidence>